<dbReference type="SMART" id="SM00320">
    <property type="entry name" value="WD40"/>
    <property type="match status" value="2"/>
</dbReference>
<dbReference type="AlphaFoldDB" id="A0A168QZW5"/>
<name>A0A168QZW5_ABSGL</name>
<reference evidence="2" key="1">
    <citation type="submission" date="2016-04" db="EMBL/GenBank/DDBJ databases">
        <authorList>
            <person name="Evans L.H."/>
            <person name="Alamgir A."/>
            <person name="Owens N."/>
            <person name="Weber N.D."/>
            <person name="Virtaneva K."/>
            <person name="Barbian K."/>
            <person name="Babar A."/>
            <person name="Rosenke K."/>
        </authorList>
    </citation>
    <scope>NUCLEOTIDE SEQUENCE [LARGE SCALE GENOMIC DNA]</scope>
    <source>
        <strain evidence="2">CBS 101.48</strain>
    </source>
</reference>
<evidence type="ECO:0008006" key="4">
    <source>
        <dbReference type="Google" id="ProtNLM"/>
    </source>
</evidence>
<dbReference type="Proteomes" id="UP000078561">
    <property type="component" value="Unassembled WGS sequence"/>
</dbReference>
<evidence type="ECO:0000256" key="1">
    <source>
        <dbReference type="SAM" id="MobiDB-lite"/>
    </source>
</evidence>
<dbReference type="OrthoDB" id="3219396at2759"/>
<dbReference type="InterPro" id="IPR015943">
    <property type="entry name" value="WD40/YVTN_repeat-like_dom_sf"/>
</dbReference>
<dbReference type="SUPFAM" id="SSF50978">
    <property type="entry name" value="WD40 repeat-like"/>
    <property type="match status" value="1"/>
</dbReference>
<keyword evidence="3" id="KW-1185">Reference proteome</keyword>
<evidence type="ECO:0000313" key="3">
    <source>
        <dbReference type="Proteomes" id="UP000078561"/>
    </source>
</evidence>
<dbReference type="EMBL" id="LT554473">
    <property type="protein sequence ID" value="SAM05854.1"/>
    <property type="molecule type" value="Genomic_DNA"/>
</dbReference>
<dbReference type="InterPro" id="IPR036322">
    <property type="entry name" value="WD40_repeat_dom_sf"/>
</dbReference>
<accession>A0A168QZW5</accession>
<dbReference type="InterPro" id="IPR001680">
    <property type="entry name" value="WD40_rpt"/>
</dbReference>
<feature type="region of interest" description="Disordered" evidence="1">
    <location>
        <begin position="364"/>
        <end position="393"/>
    </location>
</feature>
<evidence type="ECO:0000313" key="2">
    <source>
        <dbReference type="EMBL" id="SAM05854.1"/>
    </source>
</evidence>
<sequence>MTFFSQTCSNLTLVPEEDEDSDLLQRQEREQDDLITGLPYELALYVFSLLCFDELVRVQLNHADLSTFGDDIMDTTDRNRTRQSQPLVWPARYCRLQTRLNWKLGAVQRVHLISDHSGSRVLSVKLKEKLLVVLSEDNAVRLYEHGDNGFGLRHTWQFGDPTQQQNRVLKGGTHAWFVPDSVSLSRNYFVVSGRKPSAVFLWKWRKGVRLSNKAFDNQPHSVQLSGDYLITASVDGTVHVFDILDEKNVKTFQLPPCSIPTLDYDGGLYLSVAPFTARCLHQFAWHPQQQQTPAHDSSPPSTSSTSSSLSSTLAEDDDTVISPRNQPTPSPSTSAPHPSQHQRVKRRLSSSFGLFCLAKKTWSSMNTSTTPSSLPASAPATHQKRTSASTTSKLARIRRHSSYNDYGYACQARTEQYIKQKMEQGLLSTSPPTQRPDFDQPLTLRRTIRTTPLGNTALEIVNVTSYQGYISTVNRLGDIAIYKKDGTMAARVQHHGQHSWMEKTESPFAREDDDYSDGYNFMRSRLVMGSMGLVYGGRNGSLWWLDFGVKPDL</sequence>
<feature type="region of interest" description="Disordered" evidence="1">
    <location>
        <begin position="290"/>
        <end position="344"/>
    </location>
</feature>
<feature type="compositionally biased region" description="Low complexity" evidence="1">
    <location>
        <begin position="297"/>
        <end position="313"/>
    </location>
</feature>
<gene>
    <name evidence="2" type="primary">ABSGL_11729.1 scaffold 12318</name>
</gene>
<dbReference type="Gene3D" id="2.130.10.10">
    <property type="entry name" value="YVTN repeat-like/Quinoprotein amine dehydrogenase"/>
    <property type="match status" value="1"/>
</dbReference>
<dbReference type="STRING" id="4829.A0A168QZW5"/>
<dbReference type="OMA" id="DYGYACQ"/>
<organism evidence="2">
    <name type="scientific">Absidia glauca</name>
    <name type="common">Pin mould</name>
    <dbReference type="NCBI Taxonomy" id="4829"/>
    <lineage>
        <taxon>Eukaryota</taxon>
        <taxon>Fungi</taxon>
        <taxon>Fungi incertae sedis</taxon>
        <taxon>Mucoromycota</taxon>
        <taxon>Mucoromycotina</taxon>
        <taxon>Mucoromycetes</taxon>
        <taxon>Mucorales</taxon>
        <taxon>Cunninghamellaceae</taxon>
        <taxon>Absidia</taxon>
    </lineage>
</organism>
<feature type="compositionally biased region" description="Low complexity" evidence="1">
    <location>
        <begin position="367"/>
        <end position="381"/>
    </location>
</feature>
<protein>
    <recommendedName>
        <fullName evidence="4">F-box domain-containing protein</fullName>
    </recommendedName>
</protein>
<dbReference type="InParanoid" id="A0A168QZW5"/>
<proteinExistence type="predicted"/>